<proteinExistence type="predicted"/>
<evidence type="ECO:0000256" key="1">
    <source>
        <dbReference type="SAM" id="SignalP"/>
    </source>
</evidence>
<name>A0A6J8CC83_MYTCO</name>
<organism evidence="2 3">
    <name type="scientific">Mytilus coruscus</name>
    <name type="common">Sea mussel</name>
    <dbReference type="NCBI Taxonomy" id="42192"/>
    <lineage>
        <taxon>Eukaryota</taxon>
        <taxon>Metazoa</taxon>
        <taxon>Spiralia</taxon>
        <taxon>Lophotrochozoa</taxon>
        <taxon>Mollusca</taxon>
        <taxon>Bivalvia</taxon>
        <taxon>Autobranchia</taxon>
        <taxon>Pteriomorphia</taxon>
        <taxon>Mytilida</taxon>
        <taxon>Mytiloidea</taxon>
        <taxon>Mytilidae</taxon>
        <taxon>Mytilinae</taxon>
        <taxon>Mytilus</taxon>
    </lineage>
</organism>
<dbReference type="Proteomes" id="UP000507470">
    <property type="component" value="Unassembled WGS sequence"/>
</dbReference>
<feature type="chain" id="PRO_5027012994" evidence="1">
    <location>
        <begin position="30"/>
        <end position="343"/>
    </location>
</feature>
<protein>
    <submittedName>
        <fullName evidence="2">Uncharacterized protein</fullName>
    </submittedName>
</protein>
<dbReference type="EMBL" id="CACVKT020005242">
    <property type="protein sequence ID" value="CAC5393965.1"/>
    <property type="molecule type" value="Genomic_DNA"/>
</dbReference>
<keyword evidence="3" id="KW-1185">Reference proteome</keyword>
<evidence type="ECO:0000313" key="3">
    <source>
        <dbReference type="Proteomes" id="UP000507470"/>
    </source>
</evidence>
<accession>A0A6J8CC83</accession>
<dbReference type="OrthoDB" id="6082833at2759"/>
<keyword evidence="1" id="KW-0732">Signal</keyword>
<reference evidence="2 3" key="1">
    <citation type="submission" date="2020-06" db="EMBL/GenBank/DDBJ databases">
        <authorList>
            <person name="Li R."/>
            <person name="Bekaert M."/>
        </authorList>
    </citation>
    <scope>NUCLEOTIDE SEQUENCE [LARGE SCALE GENOMIC DNA]</scope>
    <source>
        <strain evidence="3">wild</strain>
    </source>
</reference>
<evidence type="ECO:0000313" key="2">
    <source>
        <dbReference type="EMBL" id="CAC5393965.1"/>
    </source>
</evidence>
<gene>
    <name evidence="2" type="ORF">MCOR_28775</name>
</gene>
<dbReference type="AlphaFoldDB" id="A0A6J8CC83"/>
<sequence>METPEWLSFDMFICQELFIVIMWTASVICNHPSDHPICKVKVHKDGGYATDKCNCTAILKNCSIREITKDLKTLPDGLNPPEVRNVKIMNHSITTGTVHLAVSWHYLKPADKHIRLKGFLLRIETLEPYISRYIVAKHTFKGKINTLQYQLSNINIPEATNASFVEVTVWSLIRYKNRAHRKWKNHFNVDKCRLYTDKYDNYGKSVEFERSKRTILRTITTPRGPTNSCKCWKDDLSVNVTSTDIIVRSSNFCPEDTSIRFNIFLSEKPENSTIKFDKDSCYFNFTNIPTSVYTLKILYHCPQHSDDPPSCVKSTTINITTRLSPQALSYHQKITIGTMNILL</sequence>
<feature type="signal peptide" evidence="1">
    <location>
        <begin position="1"/>
        <end position="29"/>
    </location>
</feature>